<gene>
    <name evidence="3" type="ORF">WMO62_00670</name>
</gene>
<dbReference type="RefSeq" id="WP_349143456.1">
    <property type="nucleotide sequence ID" value="NZ_JBBMFC010000001.1"/>
</dbReference>
<feature type="domain" description="DUF3592" evidence="2">
    <location>
        <begin position="39"/>
        <end position="102"/>
    </location>
</feature>
<dbReference type="InterPro" id="IPR021994">
    <property type="entry name" value="DUF3592"/>
</dbReference>
<evidence type="ECO:0000259" key="2">
    <source>
        <dbReference type="Pfam" id="PF12158"/>
    </source>
</evidence>
<sequence>MEVGLALTLCGLGVAFWIPATILGIILKSRTQKCTADAQAKVMRINVHNSSDSGLQYHPVYEYYAAGEYYTSEGAYLSGRVPEVGETIWIKYNPDKPKQSYIPGYDNKVYKILTIVFGLIGAVPILVCIGIAIWVL</sequence>
<evidence type="ECO:0000313" key="3">
    <source>
        <dbReference type="EMBL" id="MEQ2577352.1"/>
    </source>
</evidence>
<keyword evidence="1" id="KW-0812">Transmembrane</keyword>
<dbReference type="Proteomes" id="UP001470288">
    <property type="component" value="Unassembled WGS sequence"/>
</dbReference>
<protein>
    <submittedName>
        <fullName evidence="3">DUF3592 domain-containing protein</fullName>
    </submittedName>
</protein>
<reference evidence="3 4" key="1">
    <citation type="submission" date="2024-03" db="EMBL/GenBank/DDBJ databases">
        <title>Human intestinal bacterial collection.</title>
        <authorList>
            <person name="Pauvert C."/>
            <person name="Hitch T.C.A."/>
            <person name="Clavel T."/>
        </authorList>
    </citation>
    <scope>NUCLEOTIDE SEQUENCE [LARGE SCALE GENOMIC DNA]</scope>
    <source>
        <strain evidence="3 4">CLA-AA-H78B</strain>
    </source>
</reference>
<comment type="caution">
    <text evidence="3">The sequence shown here is derived from an EMBL/GenBank/DDBJ whole genome shotgun (WGS) entry which is preliminary data.</text>
</comment>
<feature type="transmembrane region" description="Helical" evidence="1">
    <location>
        <begin position="6"/>
        <end position="27"/>
    </location>
</feature>
<accession>A0ABV1HWQ0</accession>
<name>A0ABV1HWQ0_9FIRM</name>
<organism evidence="3 4">
    <name type="scientific">Hominiventricola aquisgranensis</name>
    <dbReference type="NCBI Taxonomy" id="3133164"/>
    <lineage>
        <taxon>Bacteria</taxon>
        <taxon>Bacillati</taxon>
        <taxon>Bacillota</taxon>
        <taxon>Clostridia</taxon>
        <taxon>Lachnospirales</taxon>
        <taxon>Lachnospiraceae</taxon>
        <taxon>Hominiventricola</taxon>
    </lineage>
</organism>
<dbReference type="Pfam" id="PF12158">
    <property type="entry name" value="DUF3592"/>
    <property type="match status" value="1"/>
</dbReference>
<evidence type="ECO:0000256" key="1">
    <source>
        <dbReference type="SAM" id="Phobius"/>
    </source>
</evidence>
<proteinExistence type="predicted"/>
<evidence type="ECO:0000313" key="4">
    <source>
        <dbReference type="Proteomes" id="UP001470288"/>
    </source>
</evidence>
<keyword evidence="1" id="KW-1133">Transmembrane helix</keyword>
<keyword evidence="4" id="KW-1185">Reference proteome</keyword>
<dbReference type="EMBL" id="JBBMFC010000001">
    <property type="protein sequence ID" value="MEQ2577352.1"/>
    <property type="molecule type" value="Genomic_DNA"/>
</dbReference>
<feature type="transmembrane region" description="Helical" evidence="1">
    <location>
        <begin position="112"/>
        <end position="135"/>
    </location>
</feature>
<keyword evidence="1" id="KW-0472">Membrane</keyword>